<reference evidence="4" key="1">
    <citation type="journal article" date="2020" name="Nat. Commun.">
        <title>Large-scale genome sequencing of mycorrhizal fungi provides insights into the early evolution of symbiotic traits.</title>
        <authorList>
            <person name="Miyauchi S."/>
            <person name="Kiss E."/>
            <person name="Kuo A."/>
            <person name="Drula E."/>
            <person name="Kohler A."/>
            <person name="Sanchez-Garcia M."/>
            <person name="Morin E."/>
            <person name="Andreopoulos B."/>
            <person name="Barry K.W."/>
            <person name="Bonito G."/>
            <person name="Buee M."/>
            <person name="Carver A."/>
            <person name="Chen C."/>
            <person name="Cichocki N."/>
            <person name="Clum A."/>
            <person name="Culley D."/>
            <person name="Crous P.W."/>
            <person name="Fauchery L."/>
            <person name="Girlanda M."/>
            <person name="Hayes R.D."/>
            <person name="Keri Z."/>
            <person name="LaButti K."/>
            <person name="Lipzen A."/>
            <person name="Lombard V."/>
            <person name="Magnuson J."/>
            <person name="Maillard F."/>
            <person name="Murat C."/>
            <person name="Nolan M."/>
            <person name="Ohm R.A."/>
            <person name="Pangilinan J."/>
            <person name="Pereira M.F."/>
            <person name="Perotto S."/>
            <person name="Peter M."/>
            <person name="Pfister S."/>
            <person name="Riley R."/>
            <person name="Sitrit Y."/>
            <person name="Stielow J.B."/>
            <person name="Szollosi G."/>
            <person name="Zifcakova L."/>
            <person name="Stursova M."/>
            <person name="Spatafora J.W."/>
            <person name="Tedersoo L."/>
            <person name="Vaario L.M."/>
            <person name="Yamada A."/>
            <person name="Yan M."/>
            <person name="Wang P."/>
            <person name="Xu J."/>
            <person name="Bruns T."/>
            <person name="Baldrian P."/>
            <person name="Vilgalys R."/>
            <person name="Dunand C."/>
            <person name="Henrissat B."/>
            <person name="Grigoriev I.V."/>
            <person name="Hibbett D."/>
            <person name="Nagy L.G."/>
            <person name="Martin F.M."/>
        </authorList>
    </citation>
    <scope>NUCLEOTIDE SEQUENCE</scope>
    <source>
        <strain evidence="4">UH-Tt-Lm1</strain>
    </source>
</reference>
<organism evidence="4 5">
    <name type="scientific">Thelephora terrestris</name>
    <dbReference type="NCBI Taxonomy" id="56493"/>
    <lineage>
        <taxon>Eukaryota</taxon>
        <taxon>Fungi</taxon>
        <taxon>Dikarya</taxon>
        <taxon>Basidiomycota</taxon>
        <taxon>Agaricomycotina</taxon>
        <taxon>Agaricomycetes</taxon>
        <taxon>Thelephorales</taxon>
        <taxon>Thelephoraceae</taxon>
        <taxon>Thelephora</taxon>
    </lineage>
</organism>
<keyword evidence="2" id="KW-1133">Transmembrane helix</keyword>
<evidence type="ECO:0000313" key="4">
    <source>
        <dbReference type="EMBL" id="KAF9792533.1"/>
    </source>
</evidence>
<keyword evidence="1" id="KW-0378">Hydrolase</keyword>
<dbReference type="Proteomes" id="UP000736335">
    <property type="component" value="Unassembled WGS sequence"/>
</dbReference>
<gene>
    <name evidence="4" type="ORF">BJ322DRAFT_54619</name>
</gene>
<evidence type="ECO:0000259" key="3">
    <source>
        <dbReference type="Pfam" id="PF07859"/>
    </source>
</evidence>
<dbReference type="Gene3D" id="3.40.50.1820">
    <property type="entry name" value="alpha/beta hydrolase"/>
    <property type="match status" value="1"/>
</dbReference>
<accession>A0A9P6HQQ1</accession>
<comment type="caution">
    <text evidence="4">The sequence shown here is derived from an EMBL/GenBank/DDBJ whole genome shotgun (WGS) entry which is preliminary data.</text>
</comment>
<dbReference type="GO" id="GO:0016787">
    <property type="term" value="F:hydrolase activity"/>
    <property type="evidence" value="ECO:0007669"/>
    <property type="project" value="UniProtKB-KW"/>
</dbReference>
<keyword evidence="5" id="KW-1185">Reference proteome</keyword>
<dbReference type="InterPro" id="IPR029058">
    <property type="entry name" value="AB_hydrolase_fold"/>
</dbReference>
<dbReference type="PANTHER" id="PTHR48081">
    <property type="entry name" value="AB HYDROLASE SUPERFAMILY PROTEIN C4A8.06C"/>
    <property type="match status" value="1"/>
</dbReference>
<keyword evidence="2" id="KW-0812">Transmembrane</keyword>
<feature type="transmembrane region" description="Helical" evidence="2">
    <location>
        <begin position="29"/>
        <end position="51"/>
    </location>
</feature>
<dbReference type="AlphaFoldDB" id="A0A9P6HQQ1"/>
<feature type="domain" description="Alpha/beta hydrolase fold-3" evidence="3">
    <location>
        <begin position="154"/>
        <end position="389"/>
    </location>
</feature>
<dbReference type="OrthoDB" id="2152029at2759"/>
<dbReference type="PANTHER" id="PTHR48081:SF26">
    <property type="entry name" value="ALPHA_BETA HYDROLASE FOLD-3 DOMAIN-CONTAINING PROTEIN"/>
    <property type="match status" value="1"/>
</dbReference>
<dbReference type="Pfam" id="PF07859">
    <property type="entry name" value="Abhydrolase_3"/>
    <property type="match status" value="1"/>
</dbReference>
<name>A0A9P6HQQ1_9AGAM</name>
<reference evidence="4" key="2">
    <citation type="submission" date="2020-11" db="EMBL/GenBank/DDBJ databases">
        <authorList>
            <consortium name="DOE Joint Genome Institute"/>
            <person name="Kuo A."/>
            <person name="Miyauchi S."/>
            <person name="Kiss E."/>
            <person name="Drula E."/>
            <person name="Kohler A."/>
            <person name="Sanchez-Garcia M."/>
            <person name="Andreopoulos B."/>
            <person name="Barry K.W."/>
            <person name="Bonito G."/>
            <person name="Buee M."/>
            <person name="Carver A."/>
            <person name="Chen C."/>
            <person name="Cichocki N."/>
            <person name="Clum A."/>
            <person name="Culley D."/>
            <person name="Crous P.W."/>
            <person name="Fauchery L."/>
            <person name="Girlanda M."/>
            <person name="Hayes R."/>
            <person name="Keri Z."/>
            <person name="Labutti K."/>
            <person name="Lipzen A."/>
            <person name="Lombard V."/>
            <person name="Magnuson J."/>
            <person name="Maillard F."/>
            <person name="Morin E."/>
            <person name="Murat C."/>
            <person name="Nolan M."/>
            <person name="Ohm R."/>
            <person name="Pangilinan J."/>
            <person name="Pereira M."/>
            <person name="Perotto S."/>
            <person name="Peter M."/>
            <person name="Riley R."/>
            <person name="Sitrit Y."/>
            <person name="Stielow B."/>
            <person name="Szollosi G."/>
            <person name="Zifcakova L."/>
            <person name="Stursova M."/>
            <person name="Spatafora J.W."/>
            <person name="Tedersoo L."/>
            <person name="Vaario L.-M."/>
            <person name="Yamada A."/>
            <person name="Yan M."/>
            <person name="Wang P."/>
            <person name="Xu J."/>
            <person name="Bruns T."/>
            <person name="Baldrian P."/>
            <person name="Vilgalys R."/>
            <person name="Henrissat B."/>
            <person name="Grigoriev I.V."/>
            <person name="Hibbett D."/>
            <person name="Nagy L.G."/>
            <person name="Martin F.M."/>
        </authorList>
    </citation>
    <scope>NUCLEOTIDE SEQUENCE</scope>
    <source>
        <strain evidence="4">UH-Tt-Lm1</strain>
    </source>
</reference>
<dbReference type="InterPro" id="IPR050300">
    <property type="entry name" value="GDXG_lipolytic_enzyme"/>
</dbReference>
<dbReference type="EMBL" id="WIUZ02000001">
    <property type="protein sequence ID" value="KAF9792533.1"/>
    <property type="molecule type" value="Genomic_DNA"/>
</dbReference>
<dbReference type="SUPFAM" id="SSF53474">
    <property type="entry name" value="alpha/beta-Hydrolases"/>
    <property type="match status" value="1"/>
</dbReference>
<evidence type="ECO:0000313" key="5">
    <source>
        <dbReference type="Proteomes" id="UP000736335"/>
    </source>
</evidence>
<evidence type="ECO:0000256" key="1">
    <source>
        <dbReference type="ARBA" id="ARBA00022801"/>
    </source>
</evidence>
<protein>
    <submittedName>
        <fullName evidence="4">Alpha/beta-hydrolase</fullName>
    </submittedName>
</protein>
<evidence type="ECO:0000256" key="2">
    <source>
        <dbReference type="SAM" id="Phobius"/>
    </source>
</evidence>
<dbReference type="InterPro" id="IPR013094">
    <property type="entry name" value="AB_hydrolase_3"/>
</dbReference>
<sequence length="412" mass="46221">MTAKPTNTLSPFDRLYTCRTQPWRSLYTVYRLVSTLLFRIPFWFIIGLFPWGRVHPQFTVKKALIIRITRVAIETVYKTTQLGKLPPSYTEITPGPNVNGVWVQPRPDLVFGDIQRAQEANNVRDVPIPGYWYDKDGVTPNDPCRPVPGEKIVYFIHGGAFVSGSAHPSQSYAGIPKGLLHHCPSIKRVFALEYRLLRTLPFVEGSFPAMILDSLNGYMHLIELGYAPEDIILLGDSAGGNLALSLCRYLVEYADEKSPSGANLPRVPSALVLLSPWGDIGDSYNYEGSKIENKKYDYIVGTPVNQEYISWAIGRRMGANVVNTNPWISPISKHVNGVSFRGFPKTFIAAGGLEVLKDQITVLKEKMEGDIGEENVEFYLAPLAVHDFILLHWHEPERTNGFRKIAAWVSTL</sequence>
<proteinExistence type="predicted"/>
<keyword evidence="2" id="KW-0472">Membrane</keyword>